<dbReference type="Gene3D" id="3.40.50.300">
    <property type="entry name" value="P-loop containing nucleotide triphosphate hydrolases"/>
    <property type="match status" value="1"/>
</dbReference>
<gene>
    <name evidence="1" type="ORF">ACFOEN_01365</name>
</gene>
<reference evidence="2" key="1">
    <citation type="journal article" date="2019" name="Int. J. Syst. Evol. Microbiol.">
        <title>The Global Catalogue of Microorganisms (GCM) 10K type strain sequencing project: providing services to taxonomists for standard genome sequencing and annotation.</title>
        <authorList>
            <consortium name="The Broad Institute Genomics Platform"/>
            <consortium name="The Broad Institute Genome Sequencing Center for Infectious Disease"/>
            <person name="Wu L."/>
            <person name="Ma J."/>
        </authorList>
    </citation>
    <scope>NUCLEOTIDE SEQUENCE [LARGE SCALE GENOMIC DNA]</scope>
    <source>
        <strain evidence="2">KCTC 52168</strain>
    </source>
</reference>
<comment type="caution">
    <text evidence="1">The sequence shown here is derived from an EMBL/GenBank/DDBJ whole genome shotgun (WGS) entry which is preliminary data.</text>
</comment>
<protein>
    <submittedName>
        <fullName evidence="1">Chloramphenicol phosphotransferase CPT family protein</fullName>
    </submittedName>
</protein>
<evidence type="ECO:0000313" key="2">
    <source>
        <dbReference type="Proteomes" id="UP001595556"/>
    </source>
</evidence>
<dbReference type="Pfam" id="PF07931">
    <property type="entry name" value="CPT"/>
    <property type="match status" value="1"/>
</dbReference>
<name>A0ABV7H240_9BURK</name>
<accession>A0ABV7H240</accession>
<sequence length="187" mass="20740">MQGSIILLNGASSAGKSTLARALQARLPGPFWHWSIDHLRAAQVLPQARIDRGEFAWRDLREPFFAGFHGSIASLAQAGNSLIVEHIVETQAWMDRLLRTLAGLDVFFVGLHCPLDELERRERARGDRRVGEARADFETTHRFCSYDLECDSMQPAEVNAERVTAAWQVRRAPGAFARMAAAQVGGA</sequence>
<dbReference type="RefSeq" id="WP_377300565.1">
    <property type="nucleotide sequence ID" value="NZ_CP180191.1"/>
</dbReference>
<proteinExistence type="predicted"/>
<dbReference type="InterPro" id="IPR027417">
    <property type="entry name" value="P-loop_NTPase"/>
</dbReference>
<dbReference type="InterPro" id="IPR012853">
    <property type="entry name" value="CPT"/>
</dbReference>
<dbReference type="Proteomes" id="UP001595556">
    <property type="component" value="Unassembled WGS sequence"/>
</dbReference>
<dbReference type="EMBL" id="JBHRTI010000003">
    <property type="protein sequence ID" value="MFC3146285.1"/>
    <property type="molecule type" value="Genomic_DNA"/>
</dbReference>
<evidence type="ECO:0000313" key="1">
    <source>
        <dbReference type="EMBL" id="MFC3146285.1"/>
    </source>
</evidence>
<dbReference type="PIRSF" id="PIRSF007531">
    <property type="entry name" value="CPT"/>
    <property type="match status" value="1"/>
</dbReference>
<keyword evidence="2" id="KW-1185">Reference proteome</keyword>
<dbReference type="SUPFAM" id="SSF52540">
    <property type="entry name" value="P-loop containing nucleoside triphosphate hydrolases"/>
    <property type="match status" value="1"/>
</dbReference>
<organism evidence="1 2">
    <name type="scientific">Piscinibacterium candidicorallinum</name>
    <dbReference type="NCBI Taxonomy" id="1793872"/>
    <lineage>
        <taxon>Bacteria</taxon>
        <taxon>Pseudomonadati</taxon>
        <taxon>Pseudomonadota</taxon>
        <taxon>Betaproteobacteria</taxon>
        <taxon>Burkholderiales</taxon>
        <taxon>Piscinibacterium</taxon>
    </lineage>
</organism>